<evidence type="ECO:0000256" key="2">
    <source>
        <dbReference type="ARBA" id="ARBA00015892"/>
    </source>
</evidence>
<evidence type="ECO:0000256" key="1">
    <source>
        <dbReference type="ARBA" id="ARBA00007433"/>
    </source>
</evidence>
<dbReference type="SUPFAM" id="SSF109728">
    <property type="entry name" value="Hypothetical protein AF0491, middle domain"/>
    <property type="match status" value="1"/>
</dbReference>
<evidence type="ECO:0000259" key="3">
    <source>
        <dbReference type="Pfam" id="PF01172"/>
    </source>
</evidence>
<dbReference type="InterPro" id="IPR036786">
    <property type="entry name" value="Ribosome_mat_SBDS_N_sf"/>
</dbReference>
<dbReference type="SUPFAM" id="SSF54980">
    <property type="entry name" value="EF-G C-terminal domain-like"/>
    <property type="match status" value="1"/>
</dbReference>
<gene>
    <name evidence="6" type="ORF">PAP_02060</name>
</gene>
<organism evidence="6 7">
    <name type="scientific">Palaeococcus pacificus DY20341</name>
    <dbReference type="NCBI Taxonomy" id="1343739"/>
    <lineage>
        <taxon>Archaea</taxon>
        <taxon>Methanobacteriati</taxon>
        <taxon>Methanobacteriota</taxon>
        <taxon>Thermococci</taxon>
        <taxon>Thermococcales</taxon>
        <taxon>Thermococcaceae</taxon>
        <taxon>Palaeococcus</taxon>
    </lineage>
</organism>
<dbReference type="Gene3D" id="3.30.1250.10">
    <property type="entry name" value="Ribosome maturation protein SBDS, N-terminal domain"/>
    <property type="match status" value="1"/>
</dbReference>
<dbReference type="Pfam" id="PF20268">
    <property type="entry name" value="SBDS_C"/>
    <property type="match status" value="1"/>
</dbReference>
<keyword evidence="7" id="KW-1185">Reference proteome</keyword>
<dbReference type="PANTHER" id="PTHR10927:SF4">
    <property type="entry name" value="RIBOSOME MATURATION PROTEIN SDO1 HOMOLOG"/>
    <property type="match status" value="1"/>
</dbReference>
<name>A0A075LR90_9EURY</name>
<dbReference type="InterPro" id="IPR018023">
    <property type="entry name" value="Ribosome_mat_SBDS_CS"/>
</dbReference>
<dbReference type="eggNOG" id="arCOG04187">
    <property type="taxonomic scope" value="Archaea"/>
</dbReference>
<feature type="domain" description="Ribosome maturation protein SDO1/SBDS central" evidence="4">
    <location>
        <begin position="102"/>
        <end position="162"/>
    </location>
</feature>
<dbReference type="NCBIfam" id="TIGR00291">
    <property type="entry name" value="RNA_SBDS"/>
    <property type="match status" value="1"/>
</dbReference>
<reference evidence="7" key="1">
    <citation type="submission" date="2013-06" db="EMBL/GenBank/DDBJ databases">
        <title>Complete Genome Sequence of Hyperthermophilic Palaeococcus pacificus DY20341T, Isolated from a Deep-Sea Hydrothermal Sediments.</title>
        <authorList>
            <person name="Zeng X."/>
            <person name="Shao Z."/>
        </authorList>
    </citation>
    <scope>NUCLEOTIDE SEQUENCE [LARGE SCALE GENOMIC DNA]</scope>
    <source>
        <strain evidence="7">DY20341</strain>
    </source>
</reference>
<dbReference type="HOGENOM" id="CLU_043216_2_0_2"/>
<dbReference type="InterPro" id="IPR046928">
    <property type="entry name" value="SDO1/SBDS_C"/>
</dbReference>
<proteinExistence type="inferred from homology"/>
<dbReference type="GO" id="GO:0042256">
    <property type="term" value="P:cytosolic ribosome assembly"/>
    <property type="evidence" value="ECO:0007669"/>
    <property type="project" value="InterPro"/>
</dbReference>
<dbReference type="EMBL" id="CP006019">
    <property type="protein sequence ID" value="AIF68844.1"/>
    <property type="molecule type" value="Genomic_DNA"/>
</dbReference>
<dbReference type="InterPro" id="IPR019783">
    <property type="entry name" value="SDO1/SBDS_N"/>
</dbReference>
<dbReference type="InterPro" id="IPR018978">
    <property type="entry name" value="SDO1/SBDS_central"/>
</dbReference>
<sequence>MPIDVDKAVIARLKTHGETFEILVDPYLARDFKEGKEVPIDEILATPYIFKDAHKGDKASEHEMEKIFGTSDPYEVAKVILRKGDVQLTAQQRREMLEEKRKQVATIIHRNGVDPRTGYPHPPERILKAMDEAGVHVDIFKDAEAQVPSILKAIRRILPIKIETKVIAVKIPSDYTGRAFGEVRKFGTIKKEEWGKDGSWMFLIEIPGGVEEEFYEKLNALTKGTAMTKLIERKGL</sequence>
<dbReference type="STRING" id="1343739.PAP_02060"/>
<dbReference type="InterPro" id="IPR002140">
    <property type="entry name" value="Sdo1/SBDS"/>
</dbReference>
<dbReference type="Gene3D" id="1.10.10.900">
    <property type="entry name" value="SBDS protein C-terminal domain, subdomain 1"/>
    <property type="match status" value="1"/>
</dbReference>
<comment type="similarity">
    <text evidence="1">Belongs to the SDO1/SBDS family.</text>
</comment>
<dbReference type="KEGG" id="ppac:PAP_02060"/>
<dbReference type="PROSITE" id="PS01267">
    <property type="entry name" value="UPF0023"/>
    <property type="match status" value="1"/>
</dbReference>
<dbReference type="AlphaFoldDB" id="A0A075LR90"/>
<dbReference type="Gene3D" id="3.30.70.240">
    <property type="match status" value="1"/>
</dbReference>
<dbReference type="InterPro" id="IPR039100">
    <property type="entry name" value="Sdo1/SBDS-like"/>
</dbReference>
<evidence type="ECO:0000259" key="5">
    <source>
        <dbReference type="Pfam" id="PF20268"/>
    </source>
</evidence>
<feature type="domain" description="Ribosome maturation protein SDO1/SBDS C-terminal" evidence="5">
    <location>
        <begin position="167"/>
        <end position="232"/>
    </location>
</feature>
<dbReference type="InterPro" id="IPR035647">
    <property type="entry name" value="EFG_III/V"/>
</dbReference>
<dbReference type="PANTHER" id="PTHR10927">
    <property type="entry name" value="RIBOSOME MATURATION PROTEIN SBDS"/>
    <property type="match status" value="1"/>
</dbReference>
<dbReference type="GeneID" id="24841544"/>
<accession>A0A075LR90</accession>
<dbReference type="Proteomes" id="UP000027981">
    <property type="component" value="Chromosome"/>
</dbReference>
<dbReference type="Pfam" id="PF01172">
    <property type="entry name" value="SBDS_N"/>
    <property type="match status" value="1"/>
</dbReference>
<dbReference type="SUPFAM" id="SSF89895">
    <property type="entry name" value="FYSH domain"/>
    <property type="match status" value="1"/>
</dbReference>
<dbReference type="RefSeq" id="WP_048164432.1">
    <property type="nucleotide sequence ID" value="NZ_CP006019.1"/>
</dbReference>
<evidence type="ECO:0000313" key="6">
    <source>
        <dbReference type="EMBL" id="AIF68844.1"/>
    </source>
</evidence>
<protein>
    <recommendedName>
        <fullName evidence="2">Ribosome maturation protein SDO1 homolog</fullName>
    </recommendedName>
</protein>
<dbReference type="Pfam" id="PF09377">
    <property type="entry name" value="SBDS_domain_II"/>
    <property type="match status" value="1"/>
</dbReference>
<dbReference type="InterPro" id="IPR037188">
    <property type="entry name" value="Sdo1/SBDS_central_sf"/>
</dbReference>
<dbReference type="OrthoDB" id="84504at2157"/>
<evidence type="ECO:0000259" key="4">
    <source>
        <dbReference type="Pfam" id="PF09377"/>
    </source>
</evidence>
<feature type="domain" description="Ribosome maturation protein SDO1/SBDS N-terminal" evidence="3">
    <location>
        <begin position="8"/>
        <end position="94"/>
    </location>
</feature>
<evidence type="ECO:0000313" key="7">
    <source>
        <dbReference type="Proteomes" id="UP000027981"/>
    </source>
</evidence>
<reference evidence="6 7" key="2">
    <citation type="journal article" date="2015" name="Genome Announc.">
        <title>Complete Genome Sequence of Hyperthermophilic Piezophilic Archaeon Palaeococcus pacificus DY20341T, Isolated from Deep-Sea Hydrothermal Sediments.</title>
        <authorList>
            <person name="Zeng X."/>
            <person name="Jebbar M."/>
            <person name="Shao Z."/>
        </authorList>
    </citation>
    <scope>NUCLEOTIDE SEQUENCE [LARGE SCALE GENOMIC DNA]</scope>
    <source>
        <strain evidence="6 7">DY20341</strain>
    </source>
</reference>